<accession>A0A2H3B6C3</accession>
<evidence type="ECO:0000313" key="2">
    <source>
        <dbReference type="Proteomes" id="UP000218334"/>
    </source>
</evidence>
<name>A0A2H3B6C3_9AGAR</name>
<organism evidence="1 2">
    <name type="scientific">Armillaria solidipes</name>
    <dbReference type="NCBI Taxonomy" id="1076256"/>
    <lineage>
        <taxon>Eukaryota</taxon>
        <taxon>Fungi</taxon>
        <taxon>Dikarya</taxon>
        <taxon>Basidiomycota</taxon>
        <taxon>Agaricomycotina</taxon>
        <taxon>Agaricomycetes</taxon>
        <taxon>Agaricomycetidae</taxon>
        <taxon>Agaricales</taxon>
        <taxon>Marasmiineae</taxon>
        <taxon>Physalacriaceae</taxon>
        <taxon>Armillaria</taxon>
    </lineage>
</organism>
<proteinExistence type="predicted"/>
<dbReference type="EMBL" id="KZ293446">
    <property type="protein sequence ID" value="PBK65230.1"/>
    <property type="molecule type" value="Genomic_DNA"/>
</dbReference>
<dbReference type="AlphaFoldDB" id="A0A2H3B6C3"/>
<protein>
    <submittedName>
        <fullName evidence="1">Uncharacterized protein</fullName>
    </submittedName>
</protein>
<evidence type="ECO:0000313" key="1">
    <source>
        <dbReference type="EMBL" id="PBK65230.1"/>
    </source>
</evidence>
<reference evidence="2" key="1">
    <citation type="journal article" date="2017" name="Nat. Ecol. Evol.">
        <title>Genome expansion and lineage-specific genetic innovations in the forest pathogenic fungi Armillaria.</title>
        <authorList>
            <person name="Sipos G."/>
            <person name="Prasanna A.N."/>
            <person name="Walter M.C."/>
            <person name="O'Connor E."/>
            <person name="Balint B."/>
            <person name="Krizsan K."/>
            <person name="Kiss B."/>
            <person name="Hess J."/>
            <person name="Varga T."/>
            <person name="Slot J."/>
            <person name="Riley R."/>
            <person name="Boka B."/>
            <person name="Rigling D."/>
            <person name="Barry K."/>
            <person name="Lee J."/>
            <person name="Mihaltcheva S."/>
            <person name="LaButti K."/>
            <person name="Lipzen A."/>
            <person name="Waldron R."/>
            <person name="Moloney N.M."/>
            <person name="Sperisen C."/>
            <person name="Kredics L."/>
            <person name="Vagvoelgyi C."/>
            <person name="Patrignani A."/>
            <person name="Fitzpatrick D."/>
            <person name="Nagy I."/>
            <person name="Doyle S."/>
            <person name="Anderson J.B."/>
            <person name="Grigoriev I.V."/>
            <person name="Gueldener U."/>
            <person name="Muensterkoetter M."/>
            <person name="Nagy L.G."/>
        </authorList>
    </citation>
    <scope>NUCLEOTIDE SEQUENCE [LARGE SCALE GENOMIC DNA]</scope>
    <source>
        <strain evidence="2">28-4</strain>
    </source>
</reference>
<dbReference type="Proteomes" id="UP000218334">
    <property type="component" value="Unassembled WGS sequence"/>
</dbReference>
<sequence length="170" mass="18946">MNDTESKTMRVRRESVAAMTTQRGREPTDLHLSLATVFYTPSRASSFIPSYGDEQLTVTVHLHRHDRSSPDASYKASVRDNIASPSPPALGKPRHHHIPLPPQTESDIMTVIHPLLWSSRGSIMMELDFARSLSRVHVLSHEDCVNKAATSPPLPSLAVVHLNFLWPVVI</sequence>
<keyword evidence="2" id="KW-1185">Reference proteome</keyword>
<gene>
    <name evidence="1" type="ORF">ARMSODRAFT_438594</name>
</gene>